<organism evidence="2 3">
    <name type="scientific">Caenorhabditis briggsae</name>
    <dbReference type="NCBI Taxonomy" id="6238"/>
    <lineage>
        <taxon>Eukaryota</taxon>
        <taxon>Metazoa</taxon>
        <taxon>Ecdysozoa</taxon>
        <taxon>Nematoda</taxon>
        <taxon>Chromadorea</taxon>
        <taxon>Rhabditida</taxon>
        <taxon>Rhabditina</taxon>
        <taxon>Rhabditomorpha</taxon>
        <taxon>Rhabditoidea</taxon>
        <taxon>Rhabditidae</taxon>
        <taxon>Peloderinae</taxon>
        <taxon>Caenorhabditis</taxon>
    </lineage>
</organism>
<evidence type="ECO:0000256" key="1">
    <source>
        <dbReference type="SAM" id="SignalP"/>
    </source>
</evidence>
<dbReference type="EMBL" id="CP092623">
    <property type="protein sequence ID" value="UMM30775.1"/>
    <property type="molecule type" value="Genomic_DNA"/>
</dbReference>
<accession>A0AAE9EW59</accession>
<dbReference type="AlphaFoldDB" id="A0AAE9EW59"/>
<feature type="signal peptide" evidence="1">
    <location>
        <begin position="1"/>
        <end position="20"/>
    </location>
</feature>
<proteinExistence type="predicted"/>
<name>A0AAE9EW59_CAEBR</name>
<reference evidence="2 3" key="1">
    <citation type="submission" date="2022-04" db="EMBL/GenBank/DDBJ databases">
        <title>Chromosome-level reference genomes for two strains of Caenorhabditis briggsae: an improved platform for comparative genomics.</title>
        <authorList>
            <person name="Stevens L."/>
            <person name="Andersen E."/>
        </authorList>
    </citation>
    <scope>NUCLEOTIDE SEQUENCE [LARGE SCALE GENOMIC DNA]</scope>
    <source>
        <strain evidence="2">VX34</strain>
        <tissue evidence="2">Whole-organism</tissue>
    </source>
</reference>
<sequence length="73" mass="8311">MKFLAILLAILAIFAVSVEANVTTRKPIKIRPYMKGEVYSSGHEWRRSKEKGGIVVVRRPRSKRQAKKVVVAF</sequence>
<keyword evidence="3" id="KW-1185">Reference proteome</keyword>
<evidence type="ECO:0000313" key="2">
    <source>
        <dbReference type="EMBL" id="UMM30775.1"/>
    </source>
</evidence>
<keyword evidence="1" id="KW-0732">Signal</keyword>
<dbReference type="Proteomes" id="UP000829354">
    <property type="component" value="Chromosome IV"/>
</dbReference>
<protein>
    <submittedName>
        <fullName evidence="2">Uncharacterized protein</fullName>
    </submittedName>
</protein>
<gene>
    <name evidence="2" type="ORF">L5515_012518</name>
</gene>
<feature type="chain" id="PRO_5042152075" evidence="1">
    <location>
        <begin position="21"/>
        <end position="73"/>
    </location>
</feature>
<evidence type="ECO:0000313" key="3">
    <source>
        <dbReference type="Proteomes" id="UP000829354"/>
    </source>
</evidence>